<reference evidence="1" key="1">
    <citation type="journal article" date="2023" name="GigaByte">
        <title>Genome assembly of the bearded iris, Iris pallida Lam.</title>
        <authorList>
            <person name="Bruccoleri R.E."/>
            <person name="Oakeley E.J."/>
            <person name="Faust A.M.E."/>
            <person name="Altorfer M."/>
            <person name="Dessus-Babus S."/>
            <person name="Burckhardt D."/>
            <person name="Oertli M."/>
            <person name="Naumann U."/>
            <person name="Petersen F."/>
            <person name="Wong J."/>
        </authorList>
    </citation>
    <scope>NUCLEOTIDE SEQUENCE</scope>
    <source>
        <strain evidence="1">GSM-AAB239-AS_SAM_17_03QT</strain>
    </source>
</reference>
<dbReference type="AlphaFoldDB" id="A0AAX6HHQ1"/>
<name>A0AAX6HHQ1_IRIPA</name>
<dbReference type="Proteomes" id="UP001140949">
    <property type="component" value="Unassembled WGS sequence"/>
</dbReference>
<dbReference type="EMBL" id="JANAVB010009596">
    <property type="protein sequence ID" value="KAJ6840101.1"/>
    <property type="molecule type" value="Genomic_DNA"/>
</dbReference>
<protein>
    <submittedName>
        <fullName evidence="1">Anaphase-promoting complex subunit 5 isoform X1</fullName>
    </submittedName>
</protein>
<gene>
    <name evidence="1" type="ORF">M6B38_312685</name>
</gene>
<reference evidence="1" key="2">
    <citation type="submission" date="2023-04" db="EMBL/GenBank/DDBJ databases">
        <authorList>
            <person name="Bruccoleri R.E."/>
            <person name="Oakeley E.J."/>
            <person name="Faust A.-M."/>
            <person name="Dessus-Babus S."/>
            <person name="Altorfer M."/>
            <person name="Burckhardt D."/>
            <person name="Oertli M."/>
            <person name="Naumann U."/>
            <person name="Petersen F."/>
            <person name="Wong J."/>
        </authorList>
    </citation>
    <scope>NUCLEOTIDE SEQUENCE</scope>
    <source>
        <strain evidence="1">GSM-AAB239-AS_SAM_17_03QT</strain>
        <tissue evidence="1">Leaf</tissue>
    </source>
</reference>
<accession>A0AAX6HHQ1</accession>
<sequence length="67" mass="7601">MRALHYEDGYQLLCSIVKGLPLPFKFTCKSCAISSTNTIQGCVLEKKKKRDTYNLLVCCLMTSEDHI</sequence>
<comment type="caution">
    <text evidence="1">The sequence shown here is derived from an EMBL/GenBank/DDBJ whole genome shotgun (WGS) entry which is preliminary data.</text>
</comment>
<keyword evidence="2" id="KW-1185">Reference proteome</keyword>
<organism evidence="1 2">
    <name type="scientific">Iris pallida</name>
    <name type="common">Sweet iris</name>
    <dbReference type="NCBI Taxonomy" id="29817"/>
    <lineage>
        <taxon>Eukaryota</taxon>
        <taxon>Viridiplantae</taxon>
        <taxon>Streptophyta</taxon>
        <taxon>Embryophyta</taxon>
        <taxon>Tracheophyta</taxon>
        <taxon>Spermatophyta</taxon>
        <taxon>Magnoliopsida</taxon>
        <taxon>Liliopsida</taxon>
        <taxon>Asparagales</taxon>
        <taxon>Iridaceae</taxon>
        <taxon>Iridoideae</taxon>
        <taxon>Irideae</taxon>
        <taxon>Iris</taxon>
    </lineage>
</organism>
<evidence type="ECO:0000313" key="2">
    <source>
        <dbReference type="Proteomes" id="UP001140949"/>
    </source>
</evidence>
<proteinExistence type="predicted"/>
<evidence type="ECO:0000313" key="1">
    <source>
        <dbReference type="EMBL" id="KAJ6840101.1"/>
    </source>
</evidence>